<evidence type="ECO:0008006" key="4">
    <source>
        <dbReference type="Google" id="ProtNLM"/>
    </source>
</evidence>
<dbReference type="Proteomes" id="UP000186922">
    <property type="component" value="Unassembled WGS sequence"/>
</dbReference>
<keyword evidence="3" id="KW-1185">Reference proteome</keyword>
<keyword evidence="1" id="KW-1133">Transmembrane helix</keyword>
<dbReference type="EMBL" id="BDGG01000008">
    <property type="protein sequence ID" value="GAV02280.1"/>
    <property type="molecule type" value="Genomic_DNA"/>
</dbReference>
<reference evidence="2 3" key="1">
    <citation type="journal article" date="2016" name="Nat. Commun.">
        <title>Extremotolerant tardigrade genome and improved radiotolerance of human cultured cells by tardigrade-unique protein.</title>
        <authorList>
            <person name="Hashimoto T."/>
            <person name="Horikawa D.D."/>
            <person name="Saito Y."/>
            <person name="Kuwahara H."/>
            <person name="Kozuka-Hata H."/>
            <person name="Shin-I T."/>
            <person name="Minakuchi Y."/>
            <person name="Ohishi K."/>
            <person name="Motoyama A."/>
            <person name="Aizu T."/>
            <person name="Enomoto A."/>
            <person name="Kondo K."/>
            <person name="Tanaka S."/>
            <person name="Hara Y."/>
            <person name="Koshikawa S."/>
            <person name="Sagara H."/>
            <person name="Miura T."/>
            <person name="Yokobori S."/>
            <person name="Miyagawa K."/>
            <person name="Suzuki Y."/>
            <person name="Kubo T."/>
            <person name="Oyama M."/>
            <person name="Kohara Y."/>
            <person name="Fujiyama A."/>
            <person name="Arakawa K."/>
            <person name="Katayama T."/>
            <person name="Toyoda A."/>
            <person name="Kunieda T."/>
        </authorList>
    </citation>
    <scope>NUCLEOTIDE SEQUENCE [LARGE SCALE GENOMIC DNA]</scope>
    <source>
        <strain evidence="2 3">YOKOZUNA-1</strain>
    </source>
</reference>
<evidence type="ECO:0000313" key="3">
    <source>
        <dbReference type="Proteomes" id="UP000186922"/>
    </source>
</evidence>
<proteinExistence type="predicted"/>
<keyword evidence="1" id="KW-0812">Transmembrane</keyword>
<keyword evidence="1" id="KW-0472">Membrane</keyword>
<evidence type="ECO:0000256" key="1">
    <source>
        <dbReference type="SAM" id="Phobius"/>
    </source>
</evidence>
<name>A0A1D1VKZ4_RAMVA</name>
<organism evidence="2 3">
    <name type="scientific">Ramazzottius varieornatus</name>
    <name type="common">Water bear</name>
    <name type="synonym">Tardigrade</name>
    <dbReference type="NCBI Taxonomy" id="947166"/>
    <lineage>
        <taxon>Eukaryota</taxon>
        <taxon>Metazoa</taxon>
        <taxon>Ecdysozoa</taxon>
        <taxon>Tardigrada</taxon>
        <taxon>Eutardigrada</taxon>
        <taxon>Parachela</taxon>
        <taxon>Hypsibioidea</taxon>
        <taxon>Ramazzottiidae</taxon>
        <taxon>Ramazzottius</taxon>
    </lineage>
</organism>
<feature type="transmembrane region" description="Helical" evidence="1">
    <location>
        <begin position="27"/>
        <end position="46"/>
    </location>
</feature>
<protein>
    <recommendedName>
        <fullName evidence="4">Fucosyltransferase N-terminal domain-containing protein</fullName>
    </recommendedName>
</protein>
<comment type="caution">
    <text evidence="2">The sequence shown here is derived from an EMBL/GenBank/DDBJ whole genome shotgun (WGS) entry which is preliminary data.</text>
</comment>
<dbReference type="AlphaFoldDB" id="A0A1D1VKZ4"/>
<gene>
    <name evidence="2" type="primary">RvY_12869</name>
    <name evidence="2" type="synonym">RvY_12869.2</name>
    <name evidence="2" type="ORF">RvY_12869-2</name>
</gene>
<evidence type="ECO:0000313" key="2">
    <source>
        <dbReference type="EMBL" id="GAV02280.1"/>
    </source>
</evidence>
<sequence>MPVEVVRILGSPTIPRRMFLSRAFSKWAIGGVALLVLVLYILSIYAPSVSPLATSFLSSVDPLVSGITGEISARKMSSGSDVNLFPVDPASNKLVLFWTAFFSEPDSRGAMGRQLFAGCPINQCEATKDQGTLERSEAFRG</sequence>
<accession>A0A1D1VKZ4</accession>